<dbReference type="AlphaFoldDB" id="A0A248JXJ3"/>
<dbReference type="Proteomes" id="UP000197153">
    <property type="component" value="Chromosome 2"/>
</dbReference>
<name>A0A248JXJ3_9PROT</name>
<keyword evidence="2" id="KW-1185">Reference proteome</keyword>
<evidence type="ECO:0000313" key="1">
    <source>
        <dbReference type="EMBL" id="ASG23236.1"/>
    </source>
</evidence>
<sequence>MPVIMAPANHEFYGKAVDTAVPTLKVAATTKDISMLDDEVIVAGTRFLGTALWSDFRMRCFAPTSSGMP</sequence>
<gene>
    <name evidence="1" type="ORF">Y958_20615</name>
</gene>
<reference evidence="1 2" key="1">
    <citation type="submission" date="2017-06" db="EMBL/GenBank/DDBJ databases">
        <title>Complete genome sequence of Nitrospirillum amazonense strain CBAmC, an endophytic nitrogen-fixing and plant growth-promoting bacterium, isolated from sugarcane.</title>
        <authorList>
            <person name="Schwab S."/>
            <person name="dos Santos Teixeira K.R."/>
            <person name="Simoes Araujo J.L."/>
            <person name="Soares Vidal M."/>
            <person name="Borges de Freitas H.R."/>
            <person name="Rivello Crivelaro A.L."/>
            <person name="Bueno de Camargo Nunes A."/>
            <person name="dos Santos C.M."/>
            <person name="Palmeira da Silva Rosa D."/>
            <person name="da Silva Padilha D."/>
            <person name="da Silva E."/>
            <person name="Araujo Terra L."/>
            <person name="Soares Mendes V."/>
            <person name="Farinelli L."/>
            <person name="Magalhaes Cruz L."/>
            <person name="Baldani J.I."/>
        </authorList>
    </citation>
    <scope>NUCLEOTIDE SEQUENCE [LARGE SCALE GENOMIC DNA]</scope>
    <source>
        <strain evidence="1 2">CBAmC</strain>
    </source>
</reference>
<evidence type="ECO:0000313" key="2">
    <source>
        <dbReference type="Proteomes" id="UP000197153"/>
    </source>
</evidence>
<organism evidence="1 2">
    <name type="scientific">Nitrospirillum viridazoti CBAmc</name>
    <dbReference type="NCBI Taxonomy" id="1441467"/>
    <lineage>
        <taxon>Bacteria</taxon>
        <taxon>Pseudomonadati</taxon>
        <taxon>Pseudomonadota</taxon>
        <taxon>Alphaproteobacteria</taxon>
        <taxon>Rhodospirillales</taxon>
        <taxon>Azospirillaceae</taxon>
        <taxon>Nitrospirillum</taxon>
        <taxon>Nitrospirillum viridazoti</taxon>
    </lineage>
</organism>
<accession>A0A248JXJ3</accession>
<dbReference type="RefSeq" id="WP_088873746.1">
    <property type="nucleotide sequence ID" value="NZ_CP022111.1"/>
</dbReference>
<dbReference type="EMBL" id="CP022111">
    <property type="protein sequence ID" value="ASG23236.1"/>
    <property type="molecule type" value="Genomic_DNA"/>
</dbReference>
<proteinExistence type="predicted"/>
<protein>
    <submittedName>
        <fullName evidence="1">Uncharacterized protein</fullName>
    </submittedName>
</protein>
<dbReference type="KEGG" id="nao:Y958_20615"/>